<feature type="transmembrane region" description="Helical" evidence="1">
    <location>
        <begin position="6"/>
        <end position="23"/>
    </location>
</feature>
<name>A0A1D9LD05_9NEIS</name>
<dbReference type="Proteomes" id="UP000178776">
    <property type="component" value="Chromosome"/>
</dbReference>
<evidence type="ECO:0000313" key="3">
    <source>
        <dbReference type="Proteomes" id="UP000178776"/>
    </source>
</evidence>
<keyword evidence="1" id="KW-1133">Transmembrane helix</keyword>
<dbReference type="AlphaFoldDB" id="A0A1D9LD05"/>
<keyword evidence="1" id="KW-0472">Membrane</keyword>
<feature type="transmembrane region" description="Helical" evidence="1">
    <location>
        <begin position="126"/>
        <end position="147"/>
    </location>
</feature>
<dbReference type="EMBL" id="CP017707">
    <property type="protein sequence ID" value="AOZ49152.1"/>
    <property type="molecule type" value="Genomic_DNA"/>
</dbReference>
<dbReference type="STRING" id="1108595.BKX93_03475"/>
<dbReference type="GeneID" id="68840269"/>
<feature type="transmembrane region" description="Helical" evidence="1">
    <location>
        <begin position="30"/>
        <end position="48"/>
    </location>
</feature>
<accession>A0A1D9LD05</accession>
<gene>
    <name evidence="2" type="ORF">BKX93_03475</name>
</gene>
<protein>
    <submittedName>
        <fullName evidence="2">Uncharacterized protein</fullName>
    </submittedName>
</protein>
<feature type="transmembrane region" description="Helical" evidence="1">
    <location>
        <begin position="97"/>
        <end position="120"/>
    </location>
</feature>
<keyword evidence="1" id="KW-0812">Transmembrane</keyword>
<evidence type="ECO:0000313" key="2">
    <source>
        <dbReference type="EMBL" id="AOZ49152.1"/>
    </source>
</evidence>
<evidence type="ECO:0000256" key="1">
    <source>
        <dbReference type="SAM" id="Phobius"/>
    </source>
</evidence>
<proteinExistence type="predicted"/>
<feature type="transmembrane region" description="Helical" evidence="1">
    <location>
        <begin position="68"/>
        <end position="85"/>
    </location>
</feature>
<dbReference type="KEGG" id="cvc:BKX93_03475"/>
<reference evidence="2 3" key="1">
    <citation type="submission" date="2016-10" db="EMBL/GenBank/DDBJ databases">
        <title>Chromobacterium muskegensis sp. nov., an insecticidal bacterium isolated from Sphagnum bogs.</title>
        <authorList>
            <person name="Sparks M.E."/>
            <person name="Blackburn M.B."/>
            <person name="Gundersen-Rindal D.E."/>
            <person name="Mitchell A."/>
            <person name="Farrar R."/>
            <person name="Kuhar D."/>
        </authorList>
    </citation>
    <scope>NUCLEOTIDE SEQUENCE [LARGE SCALE GENOMIC DNA]</scope>
    <source>
        <strain evidence="2 3">21-1</strain>
    </source>
</reference>
<dbReference type="RefSeq" id="WP_070978738.1">
    <property type="nucleotide sequence ID" value="NZ_CP017707.1"/>
</dbReference>
<feature type="transmembrane region" description="Helical" evidence="1">
    <location>
        <begin position="159"/>
        <end position="179"/>
    </location>
</feature>
<organism evidence="2 3">
    <name type="scientific">Chromobacterium vaccinii</name>
    <dbReference type="NCBI Taxonomy" id="1108595"/>
    <lineage>
        <taxon>Bacteria</taxon>
        <taxon>Pseudomonadati</taxon>
        <taxon>Pseudomonadota</taxon>
        <taxon>Betaproteobacteria</taxon>
        <taxon>Neisseriales</taxon>
        <taxon>Chromobacteriaceae</taxon>
        <taxon>Chromobacterium</taxon>
    </lineage>
</organism>
<sequence length="189" mass="21293">MTATPVGILLLLVLILFSLHMAWRLVRSRDGTAVACFMAAYLILAALLDHHPEPVSIEPLVLPLFYPYAWLGIAAAMWAAVHMRVNRRAMRFPGRDLRLAALCASQLALHLGVLALSPWLEWRPMAAYVLVSPLVAVISYLAYRLQLMEMRRRADCETSWVFWGGLCLILPVALAWLTVRVMPLLLYLT</sequence>